<proteinExistence type="predicted"/>
<accession>A0A172T4E7</accession>
<organism evidence="2 3">
    <name type="scientific">Fervidobacterium pennivorans</name>
    <dbReference type="NCBI Taxonomy" id="93466"/>
    <lineage>
        <taxon>Bacteria</taxon>
        <taxon>Thermotogati</taxon>
        <taxon>Thermotogota</taxon>
        <taxon>Thermotogae</taxon>
        <taxon>Thermotogales</taxon>
        <taxon>Fervidobacteriaceae</taxon>
        <taxon>Fervidobacterium</taxon>
    </lineage>
</organism>
<dbReference type="CDD" id="cd24007">
    <property type="entry name" value="ASKHA_NBD_eukNAGK-like"/>
    <property type="match status" value="1"/>
</dbReference>
<dbReference type="PATRIC" id="fig|93466.3.peg.1693"/>
<dbReference type="AlphaFoldDB" id="A0A172T4E7"/>
<dbReference type="SUPFAM" id="SSF53067">
    <property type="entry name" value="Actin-like ATPase domain"/>
    <property type="match status" value="2"/>
</dbReference>
<feature type="domain" description="ATPase BadF/BadG/BcrA/BcrD type" evidence="1">
    <location>
        <begin position="8"/>
        <end position="270"/>
    </location>
</feature>
<dbReference type="OrthoDB" id="9772633at2"/>
<dbReference type="Gene3D" id="3.30.420.40">
    <property type="match status" value="2"/>
</dbReference>
<dbReference type="EMBL" id="CP011393">
    <property type="protein sequence ID" value="ANE41898.1"/>
    <property type="molecule type" value="Genomic_DNA"/>
</dbReference>
<dbReference type="Pfam" id="PF01869">
    <property type="entry name" value="BcrAD_BadFG"/>
    <property type="match status" value="1"/>
</dbReference>
<reference evidence="2 3" key="1">
    <citation type="submission" date="2014-08" db="EMBL/GenBank/DDBJ databases">
        <title>Fervidobacterium pennivorans DYC genome.</title>
        <authorList>
            <person name="Wushke S."/>
        </authorList>
    </citation>
    <scope>NUCLEOTIDE SEQUENCE [LARGE SCALE GENOMIC DNA]</scope>
    <source>
        <strain evidence="2 3">DYC</strain>
    </source>
</reference>
<dbReference type="InterPro" id="IPR002731">
    <property type="entry name" value="ATPase_BadF"/>
</dbReference>
<dbReference type="Proteomes" id="UP000077096">
    <property type="component" value="Chromosome"/>
</dbReference>
<dbReference type="InterPro" id="IPR039758">
    <property type="entry name" value="NAGK-like"/>
</dbReference>
<name>A0A172T4E7_FERPE</name>
<evidence type="ECO:0000313" key="3">
    <source>
        <dbReference type="Proteomes" id="UP000077096"/>
    </source>
</evidence>
<evidence type="ECO:0000259" key="1">
    <source>
        <dbReference type="Pfam" id="PF01869"/>
    </source>
</evidence>
<dbReference type="PANTHER" id="PTHR12862:SF0">
    <property type="entry name" value="N-ACETYL-D-GLUCOSAMINE KINASE"/>
    <property type="match status" value="1"/>
</dbReference>
<dbReference type="PANTHER" id="PTHR12862">
    <property type="entry name" value="BADF TYPE ATPASE DOMAIN-CONTAINING PROTEIN"/>
    <property type="match status" value="1"/>
</dbReference>
<dbReference type="InterPro" id="IPR043129">
    <property type="entry name" value="ATPase_NBD"/>
</dbReference>
<gene>
    <name evidence="2" type="ORF">JM64_08030</name>
</gene>
<dbReference type="KEGG" id="fng:JM64_08030"/>
<protein>
    <recommendedName>
        <fullName evidence="1">ATPase BadF/BadG/BcrA/BcrD type domain-containing protein</fullName>
    </recommendedName>
</protein>
<evidence type="ECO:0000313" key="2">
    <source>
        <dbReference type="EMBL" id="ANE41898.1"/>
    </source>
</evidence>
<dbReference type="GO" id="GO:0045127">
    <property type="term" value="F:N-acetylglucosamine kinase activity"/>
    <property type="evidence" value="ECO:0007669"/>
    <property type="project" value="InterPro"/>
</dbReference>
<sequence>MSKLVLSIDGGGTTTKFCLLESQNNKIVYESIVEYGLNLTATTIKQQLIVLNEIKNRINHFFETQNDISTVICSVSGAGNEKRKKNFENLVKALFKVHVIVLSDIEALRLLLLREKPGIIVICGTGSIAISNRGTRVGGWGHLFGDEAGAFRIVLEIIERYCDYIDGIHDYDPVFDSLKFFYGFSSPYELTNLQLRKDFKSKIASFASSIPLTDLTKHVIESQVNRFTLKVRQLAKKENIKDIYLFGGMFKNEYFKNTFQQKLEDFNTEVVDKKLHVELGLNVKFFAEEPH</sequence>